<reference evidence="8" key="2">
    <citation type="submission" date="2015-02" db="UniProtKB">
        <authorList>
            <consortium name="EnsemblMetazoa"/>
        </authorList>
    </citation>
    <scope>IDENTIFICATION</scope>
</reference>
<dbReference type="EMBL" id="JH431820">
    <property type="status" value="NOT_ANNOTATED_CDS"/>
    <property type="molecule type" value="Genomic_DNA"/>
</dbReference>
<dbReference type="Pfam" id="PF00084">
    <property type="entry name" value="Sushi"/>
    <property type="match status" value="3"/>
</dbReference>
<evidence type="ECO:0000256" key="4">
    <source>
        <dbReference type="ARBA" id="ARBA00023157"/>
    </source>
</evidence>
<dbReference type="InterPro" id="IPR035976">
    <property type="entry name" value="Sushi/SCR/CCP_sf"/>
</dbReference>
<keyword evidence="3" id="KW-0677">Repeat</keyword>
<dbReference type="eggNOG" id="KOG4297">
    <property type="taxonomic scope" value="Eukaryota"/>
</dbReference>
<feature type="domain" description="Sushi" evidence="7">
    <location>
        <begin position="193"/>
        <end position="250"/>
    </location>
</feature>
<feature type="domain" description="Sushi" evidence="7">
    <location>
        <begin position="65"/>
        <end position="131"/>
    </location>
</feature>
<evidence type="ECO:0000313" key="9">
    <source>
        <dbReference type="Proteomes" id="UP000014500"/>
    </source>
</evidence>
<sequence length="345" mass="38820">MLMVKESLSPCSCSSMGWMGIAKNWMNYAMLFSSPGPHGHNFDMNLGVKRSICFVLLTILTVINAKCENPPQINNGYVQISDMRDSYQATDKVKYKCDIGYHADLYNGLPKTESECLQNGEWTEPDITCLPVQCQQLENPQYGRLVGTEVTHGKIITFECFSGYYQWTTFNNMERVCMEDGKWNGEEFQCRPVKCPDLKDMENGRISQKTGVYKTKVEYSCLPDYILTGNKMRECLQNATWSSSSPQCVRETSAGSCPSPYSKAFLEKFKYLAKTEVLRGIKLGHNVTFICKSDANLKVQSICGNNEEWQPSPPSESFCSASITVTPDTTTSSCDDPIFGEITKR</sequence>
<dbReference type="CDD" id="cd00033">
    <property type="entry name" value="CCP"/>
    <property type="match status" value="3"/>
</dbReference>
<proteinExistence type="predicted"/>
<keyword evidence="5" id="KW-0325">Glycoprotein</keyword>
<feature type="domain" description="Sushi" evidence="7">
    <location>
        <begin position="132"/>
        <end position="192"/>
    </location>
</feature>
<evidence type="ECO:0000256" key="3">
    <source>
        <dbReference type="ARBA" id="ARBA00022737"/>
    </source>
</evidence>
<dbReference type="InterPro" id="IPR000436">
    <property type="entry name" value="Sushi_SCR_CCP_dom"/>
</dbReference>
<evidence type="ECO:0000256" key="6">
    <source>
        <dbReference type="PROSITE-ProRule" id="PRU00302"/>
    </source>
</evidence>
<evidence type="ECO:0000259" key="7">
    <source>
        <dbReference type="PROSITE" id="PS50923"/>
    </source>
</evidence>
<dbReference type="HOGENOM" id="CLU_804922_0_0_1"/>
<dbReference type="SUPFAM" id="SSF57535">
    <property type="entry name" value="Complement control module/SCR domain"/>
    <property type="match status" value="3"/>
</dbReference>
<keyword evidence="9" id="KW-1185">Reference proteome</keyword>
<feature type="disulfide bond" evidence="6">
    <location>
        <begin position="221"/>
        <end position="248"/>
    </location>
</feature>
<dbReference type="OMA" id="ASIFVEC"/>
<keyword evidence="2" id="KW-0732">Signal</keyword>
<keyword evidence="4 6" id="KW-1015">Disulfide bond</keyword>
<dbReference type="SMART" id="SM00032">
    <property type="entry name" value="CCP"/>
    <property type="match status" value="4"/>
</dbReference>
<protein>
    <recommendedName>
        <fullName evidence="7">Sushi domain-containing protein</fullName>
    </recommendedName>
</protein>
<dbReference type="PROSITE" id="PS50923">
    <property type="entry name" value="SUSHI"/>
    <property type="match status" value="3"/>
</dbReference>
<evidence type="ECO:0000256" key="2">
    <source>
        <dbReference type="ARBA" id="ARBA00022729"/>
    </source>
</evidence>
<keyword evidence="1 6" id="KW-0768">Sushi</keyword>
<dbReference type="PhylomeDB" id="T1J340"/>
<evidence type="ECO:0000256" key="1">
    <source>
        <dbReference type="ARBA" id="ARBA00022659"/>
    </source>
</evidence>
<evidence type="ECO:0000256" key="5">
    <source>
        <dbReference type="ARBA" id="ARBA00023180"/>
    </source>
</evidence>
<feature type="disulfide bond" evidence="6">
    <location>
        <begin position="134"/>
        <end position="177"/>
    </location>
</feature>
<dbReference type="STRING" id="126957.T1J340"/>
<dbReference type="AlphaFoldDB" id="T1J340"/>
<organism evidence="8 9">
    <name type="scientific">Strigamia maritima</name>
    <name type="common">European centipede</name>
    <name type="synonym">Geophilus maritimus</name>
    <dbReference type="NCBI Taxonomy" id="126957"/>
    <lineage>
        <taxon>Eukaryota</taxon>
        <taxon>Metazoa</taxon>
        <taxon>Ecdysozoa</taxon>
        <taxon>Arthropoda</taxon>
        <taxon>Myriapoda</taxon>
        <taxon>Chilopoda</taxon>
        <taxon>Pleurostigmophora</taxon>
        <taxon>Geophilomorpha</taxon>
        <taxon>Linotaeniidae</taxon>
        <taxon>Strigamia</taxon>
    </lineage>
</organism>
<dbReference type="PANTHER" id="PTHR46393">
    <property type="entry name" value="SUSHI DOMAIN-CONTAINING PROTEIN"/>
    <property type="match status" value="1"/>
</dbReference>
<name>T1J340_STRMM</name>
<dbReference type="PANTHER" id="PTHR46393:SF7">
    <property type="entry name" value="COMPLEMENT C2"/>
    <property type="match status" value="1"/>
</dbReference>
<accession>T1J340</accession>
<dbReference type="Proteomes" id="UP000014500">
    <property type="component" value="Unassembled WGS sequence"/>
</dbReference>
<comment type="caution">
    <text evidence="6">Lacks conserved residue(s) required for the propagation of feature annotation.</text>
</comment>
<reference evidence="9" key="1">
    <citation type="submission" date="2011-05" db="EMBL/GenBank/DDBJ databases">
        <authorList>
            <person name="Richards S.R."/>
            <person name="Qu J."/>
            <person name="Jiang H."/>
            <person name="Jhangiani S.N."/>
            <person name="Agravi P."/>
            <person name="Goodspeed R."/>
            <person name="Gross S."/>
            <person name="Mandapat C."/>
            <person name="Jackson L."/>
            <person name="Mathew T."/>
            <person name="Pu L."/>
            <person name="Thornton R."/>
            <person name="Saada N."/>
            <person name="Wilczek-Boney K.B."/>
            <person name="Lee S."/>
            <person name="Kovar C."/>
            <person name="Wu Y."/>
            <person name="Scherer S.E."/>
            <person name="Worley K.C."/>
            <person name="Muzny D.M."/>
            <person name="Gibbs R."/>
        </authorList>
    </citation>
    <scope>NUCLEOTIDE SEQUENCE</scope>
    <source>
        <strain evidence="9">Brora</strain>
    </source>
</reference>
<dbReference type="Gene3D" id="2.10.70.10">
    <property type="entry name" value="Complement Module, domain 1"/>
    <property type="match status" value="3"/>
</dbReference>
<evidence type="ECO:0000313" key="8">
    <source>
        <dbReference type="EnsemblMetazoa" id="SMAR007998-PA"/>
    </source>
</evidence>
<dbReference type="EnsemblMetazoa" id="SMAR007998-RA">
    <property type="protein sequence ID" value="SMAR007998-PA"/>
    <property type="gene ID" value="SMAR007998"/>
</dbReference>